<sequence>MPELWNDLLACLDLRSSPSAEPDTDVTLFEGANQKLEYHRLFGGQLLGQFVCAAQRTCPEKVIKSLHAVFAREGRADEPVRYEVTRQHEGRSFATLTLVARQSRGVLATASVSMHTGEDGPDVQTTPEVPSVLPDENAADLSLIPWEVRTATDLNDLGTAAPEFDMWMRTPEVDAALAPALTAYATDLNLIGTALLAIDGFCQTGNGTAFTSAVTSHNIWFHRPFRTDDWLLLRHHSPLVAHGRCFGRGDIFTGSGELVASFAQEALLRLPSQPEQQR</sequence>
<dbReference type="InterPro" id="IPR029069">
    <property type="entry name" value="HotDog_dom_sf"/>
</dbReference>
<evidence type="ECO:0000313" key="6">
    <source>
        <dbReference type="Proteomes" id="UP001331936"/>
    </source>
</evidence>
<dbReference type="InterPro" id="IPR003703">
    <property type="entry name" value="Acyl_CoA_thio"/>
</dbReference>
<reference evidence="5 6" key="1">
    <citation type="submission" date="2023-08" db="EMBL/GenBank/DDBJ databases">
        <authorList>
            <person name="Girao M."/>
            <person name="Carvalho M.F."/>
        </authorList>
    </citation>
    <scope>NUCLEOTIDE SEQUENCE [LARGE SCALE GENOMIC DNA]</scope>
    <source>
        <strain evidence="5 6">CC-R104</strain>
    </source>
</reference>
<comment type="caution">
    <text evidence="5">The sequence shown here is derived from an EMBL/GenBank/DDBJ whole genome shotgun (WGS) entry which is preliminary data.</text>
</comment>
<dbReference type="PANTHER" id="PTHR11066">
    <property type="entry name" value="ACYL-COA THIOESTERASE"/>
    <property type="match status" value="1"/>
</dbReference>
<evidence type="ECO:0000256" key="1">
    <source>
        <dbReference type="ARBA" id="ARBA00006538"/>
    </source>
</evidence>
<evidence type="ECO:0000256" key="2">
    <source>
        <dbReference type="ARBA" id="ARBA00022801"/>
    </source>
</evidence>
<dbReference type="EMBL" id="JAUZMZ010000060">
    <property type="protein sequence ID" value="MEE2032907.1"/>
    <property type="molecule type" value="Genomic_DNA"/>
</dbReference>
<dbReference type="CDD" id="cd03444">
    <property type="entry name" value="Thioesterase_II_repeat1"/>
    <property type="match status" value="1"/>
</dbReference>
<gene>
    <name evidence="5" type="ORF">Q8814_12410</name>
</gene>
<comment type="similarity">
    <text evidence="1">Belongs to the C/M/P thioester hydrolase family.</text>
</comment>
<dbReference type="InterPro" id="IPR049450">
    <property type="entry name" value="ACOT8-like_C"/>
</dbReference>
<dbReference type="Proteomes" id="UP001331936">
    <property type="component" value="Unassembled WGS sequence"/>
</dbReference>
<evidence type="ECO:0000259" key="3">
    <source>
        <dbReference type="Pfam" id="PF13622"/>
    </source>
</evidence>
<accession>A0ABU7JUF0</accession>
<organism evidence="5 6">
    <name type="scientific">Rhodococcus chondri</name>
    <dbReference type="NCBI Taxonomy" id="3065941"/>
    <lineage>
        <taxon>Bacteria</taxon>
        <taxon>Bacillati</taxon>
        <taxon>Actinomycetota</taxon>
        <taxon>Actinomycetes</taxon>
        <taxon>Mycobacteriales</taxon>
        <taxon>Nocardiaceae</taxon>
        <taxon>Rhodococcus</taxon>
    </lineage>
</organism>
<dbReference type="PANTHER" id="PTHR11066:SF34">
    <property type="entry name" value="ACYL-COENZYME A THIOESTERASE 8"/>
    <property type="match status" value="1"/>
</dbReference>
<feature type="domain" description="Acyl-CoA thioesterase-like N-terminal HotDog" evidence="3">
    <location>
        <begin position="40"/>
        <end position="114"/>
    </location>
</feature>
<evidence type="ECO:0000259" key="4">
    <source>
        <dbReference type="Pfam" id="PF20789"/>
    </source>
</evidence>
<dbReference type="Pfam" id="PF13622">
    <property type="entry name" value="4HBT_3"/>
    <property type="match status" value="1"/>
</dbReference>
<dbReference type="InterPro" id="IPR049449">
    <property type="entry name" value="TesB_ACOT8-like_N"/>
</dbReference>
<dbReference type="Gene3D" id="2.40.160.210">
    <property type="entry name" value="Acyl-CoA thioesterase, double hotdog domain"/>
    <property type="match status" value="1"/>
</dbReference>
<dbReference type="InterPro" id="IPR042171">
    <property type="entry name" value="Acyl-CoA_hotdog"/>
</dbReference>
<evidence type="ECO:0000313" key="5">
    <source>
        <dbReference type="EMBL" id="MEE2032907.1"/>
    </source>
</evidence>
<dbReference type="SUPFAM" id="SSF54637">
    <property type="entry name" value="Thioesterase/thiol ester dehydrase-isomerase"/>
    <property type="match status" value="2"/>
</dbReference>
<dbReference type="CDD" id="cd03445">
    <property type="entry name" value="Thioesterase_II_repeat2"/>
    <property type="match status" value="1"/>
</dbReference>
<keyword evidence="2" id="KW-0378">Hydrolase</keyword>
<feature type="domain" description="Acyl-CoA thioesterase-like C-terminal" evidence="4">
    <location>
        <begin position="157"/>
        <end position="267"/>
    </location>
</feature>
<dbReference type="RefSeq" id="WP_330152327.1">
    <property type="nucleotide sequence ID" value="NZ_JAUZMZ010000060.1"/>
</dbReference>
<protein>
    <submittedName>
        <fullName evidence="5">Thioesterase family protein</fullName>
    </submittedName>
</protein>
<dbReference type="Pfam" id="PF20789">
    <property type="entry name" value="4HBT_3C"/>
    <property type="match status" value="1"/>
</dbReference>
<name>A0ABU7JUF0_9NOCA</name>
<keyword evidence="6" id="KW-1185">Reference proteome</keyword>
<proteinExistence type="inferred from homology"/>